<evidence type="ECO:0000259" key="7">
    <source>
        <dbReference type="Pfam" id="PF01545"/>
    </source>
</evidence>
<comment type="subcellular location">
    <subcellularLocation>
        <location evidence="1">Membrane</location>
        <topology evidence="1">Multi-pass membrane protein</topology>
    </subcellularLocation>
</comment>
<feature type="transmembrane region" description="Helical" evidence="6">
    <location>
        <begin position="126"/>
        <end position="144"/>
    </location>
</feature>
<feature type="transmembrane region" description="Helical" evidence="6">
    <location>
        <begin position="192"/>
        <end position="215"/>
    </location>
</feature>
<dbReference type="EMBL" id="FOEG01000003">
    <property type="protein sequence ID" value="SEO83044.1"/>
    <property type="molecule type" value="Genomic_DNA"/>
</dbReference>
<dbReference type="InterPro" id="IPR027469">
    <property type="entry name" value="Cation_efflux_TMD_sf"/>
</dbReference>
<organism evidence="8 9">
    <name type="scientific">Aquisalimonas asiatica</name>
    <dbReference type="NCBI Taxonomy" id="406100"/>
    <lineage>
        <taxon>Bacteria</taxon>
        <taxon>Pseudomonadati</taxon>
        <taxon>Pseudomonadota</taxon>
        <taxon>Gammaproteobacteria</taxon>
        <taxon>Chromatiales</taxon>
        <taxon>Ectothiorhodospiraceae</taxon>
        <taxon>Aquisalimonas</taxon>
    </lineage>
</organism>
<evidence type="ECO:0000313" key="8">
    <source>
        <dbReference type="EMBL" id="SEO83044.1"/>
    </source>
</evidence>
<dbReference type="GO" id="GO:0006882">
    <property type="term" value="P:intracellular zinc ion homeostasis"/>
    <property type="evidence" value="ECO:0007669"/>
    <property type="project" value="TreeGrafter"/>
</dbReference>
<evidence type="ECO:0000256" key="3">
    <source>
        <dbReference type="ARBA" id="ARBA00022692"/>
    </source>
</evidence>
<feature type="domain" description="Cation efflux protein transmembrane" evidence="7">
    <location>
        <begin position="53"/>
        <end position="252"/>
    </location>
</feature>
<gene>
    <name evidence="8" type="ORF">SAMN04488052_103249</name>
</gene>
<dbReference type="GO" id="GO:0005886">
    <property type="term" value="C:plasma membrane"/>
    <property type="evidence" value="ECO:0007669"/>
    <property type="project" value="TreeGrafter"/>
</dbReference>
<evidence type="ECO:0000256" key="2">
    <source>
        <dbReference type="ARBA" id="ARBA00022448"/>
    </source>
</evidence>
<dbReference type="SUPFAM" id="SSF161111">
    <property type="entry name" value="Cation efflux protein transmembrane domain-like"/>
    <property type="match status" value="1"/>
</dbReference>
<dbReference type="STRING" id="406100.SAMN04488052_103249"/>
<dbReference type="Gene3D" id="1.20.1510.10">
    <property type="entry name" value="Cation efflux protein transmembrane domain"/>
    <property type="match status" value="1"/>
</dbReference>
<dbReference type="AlphaFoldDB" id="A0A1H8SXJ4"/>
<keyword evidence="4 6" id="KW-1133">Transmembrane helix</keyword>
<dbReference type="GO" id="GO:0015086">
    <property type="term" value="F:cadmium ion transmembrane transporter activity"/>
    <property type="evidence" value="ECO:0007669"/>
    <property type="project" value="TreeGrafter"/>
</dbReference>
<dbReference type="Pfam" id="PF01545">
    <property type="entry name" value="Cation_efflux"/>
    <property type="match status" value="1"/>
</dbReference>
<feature type="transmembrane region" description="Helical" evidence="6">
    <location>
        <begin position="227"/>
        <end position="245"/>
    </location>
</feature>
<evidence type="ECO:0000256" key="1">
    <source>
        <dbReference type="ARBA" id="ARBA00004141"/>
    </source>
</evidence>
<evidence type="ECO:0000313" key="9">
    <source>
        <dbReference type="Proteomes" id="UP000199657"/>
    </source>
</evidence>
<evidence type="ECO:0000256" key="4">
    <source>
        <dbReference type="ARBA" id="ARBA00022989"/>
    </source>
</evidence>
<evidence type="ECO:0000256" key="5">
    <source>
        <dbReference type="ARBA" id="ARBA00023136"/>
    </source>
</evidence>
<name>A0A1H8SXJ4_9GAMM</name>
<keyword evidence="9" id="KW-1185">Reference proteome</keyword>
<dbReference type="Proteomes" id="UP000199657">
    <property type="component" value="Unassembled WGS sequence"/>
</dbReference>
<dbReference type="InterPro" id="IPR058533">
    <property type="entry name" value="Cation_efflux_TM"/>
</dbReference>
<reference evidence="8 9" key="1">
    <citation type="submission" date="2016-10" db="EMBL/GenBank/DDBJ databases">
        <authorList>
            <person name="de Groot N.N."/>
        </authorList>
    </citation>
    <scope>NUCLEOTIDE SEQUENCE [LARGE SCALE GENOMIC DNA]</scope>
    <source>
        <strain evidence="8 9">CGMCC 1.6291</strain>
    </source>
</reference>
<dbReference type="PANTHER" id="PTHR43840">
    <property type="entry name" value="MITOCHONDRIAL METAL TRANSPORTER 1-RELATED"/>
    <property type="match status" value="1"/>
</dbReference>
<proteinExistence type="predicted"/>
<dbReference type="GO" id="GO:0015341">
    <property type="term" value="F:zinc efflux antiporter activity"/>
    <property type="evidence" value="ECO:0007669"/>
    <property type="project" value="TreeGrafter"/>
</dbReference>
<keyword evidence="3 6" id="KW-0812">Transmembrane</keyword>
<sequence>MTLLMTLSRDSTVSTLTDGAGPADLTLYPTLYSVTPVRYHAPMIKTERGALGLSAAMALALGVLGLVIAFVSGSQAIMLDGLFNVSYFVIALATVRVARLAEMPDSGTFPFGYGYFESLINAGKGLLILGISALALGDSLIALATGGREVAAGLAITYAAIATTACGATAMTLRRLEKRLASPLVTADVGNWAVNTAVSAAVLLAFCLIPLLHWLELPRFTPYIDPLLVTLIVILCIGVPVRIAARAIMELLNRSPAEAVRQPVQTQVEAAVAGLPVDELHVRMVHPGRTLYVLVHVVLPADYRPDSLAALDAVRRDVSQAVRSVARKSIVDVVFTGDAAWAQPWPPGGWPADHPEH</sequence>
<evidence type="ECO:0000256" key="6">
    <source>
        <dbReference type="SAM" id="Phobius"/>
    </source>
</evidence>
<protein>
    <submittedName>
        <fullName evidence="8">Cation diffusion facilitator family transporter</fullName>
    </submittedName>
</protein>
<feature type="transmembrane region" description="Helical" evidence="6">
    <location>
        <begin position="150"/>
        <end position="171"/>
    </location>
</feature>
<dbReference type="GO" id="GO:0015093">
    <property type="term" value="F:ferrous iron transmembrane transporter activity"/>
    <property type="evidence" value="ECO:0007669"/>
    <property type="project" value="TreeGrafter"/>
</dbReference>
<keyword evidence="2" id="KW-0813">Transport</keyword>
<dbReference type="PANTHER" id="PTHR43840:SF15">
    <property type="entry name" value="MITOCHONDRIAL METAL TRANSPORTER 1-RELATED"/>
    <property type="match status" value="1"/>
</dbReference>
<feature type="transmembrane region" description="Helical" evidence="6">
    <location>
        <begin position="77"/>
        <end position="98"/>
    </location>
</feature>
<accession>A0A1H8SXJ4</accession>
<feature type="transmembrane region" description="Helical" evidence="6">
    <location>
        <begin position="50"/>
        <end position="71"/>
    </location>
</feature>
<keyword evidence="5 6" id="KW-0472">Membrane</keyword>
<dbReference type="InterPro" id="IPR050291">
    <property type="entry name" value="CDF_Transporter"/>
</dbReference>